<feature type="non-terminal residue" evidence="1">
    <location>
        <position position="1"/>
    </location>
</feature>
<reference evidence="1" key="1">
    <citation type="journal article" date="2014" name="Front. Microbiol.">
        <title>High frequency of phylogenetically diverse reductive dehalogenase-homologous genes in deep subseafloor sedimentary metagenomes.</title>
        <authorList>
            <person name="Kawai M."/>
            <person name="Futagami T."/>
            <person name="Toyoda A."/>
            <person name="Takaki Y."/>
            <person name="Nishi S."/>
            <person name="Hori S."/>
            <person name="Arai W."/>
            <person name="Tsubouchi T."/>
            <person name="Morono Y."/>
            <person name="Uchiyama I."/>
            <person name="Ito T."/>
            <person name="Fujiyama A."/>
            <person name="Inagaki F."/>
            <person name="Takami H."/>
        </authorList>
    </citation>
    <scope>NUCLEOTIDE SEQUENCE</scope>
    <source>
        <strain evidence="1">Expedition CK06-06</strain>
    </source>
</reference>
<accession>X0ZNN4</accession>
<protein>
    <submittedName>
        <fullName evidence="1">Uncharacterized protein</fullName>
    </submittedName>
</protein>
<comment type="caution">
    <text evidence="1">The sequence shown here is derived from an EMBL/GenBank/DDBJ whole genome shotgun (WGS) entry which is preliminary data.</text>
</comment>
<dbReference type="EMBL" id="BARS01058615">
    <property type="protein sequence ID" value="GAG49816.1"/>
    <property type="molecule type" value="Genomic_DNA"/>
</dbReference>
<organism evidence="1">
    <name type="scientific">marine sediment metagenome</name>
    <dbReference type="NCBI Taxonomy" id="412755"/>
    <lineage>
        <taxon>unclassified sequences</taxon>
        <taxon>metagenomes</taxon>
        <taxon>ecological metagenomes</taxon>
    </lineage>
</organism>
<gene>
    <name evidence="1" type="ORF">S01H1_85382</name>
</gene>
<proteinExistence type="predicted"/>
<dbReference type="AlphaFoldDB" id="X0ZNN4"/>
<sequence length="90" mass="10091">SPFRVYGSMQDHGSFRGVVTRDPSGKGFRAVEFEGAPGGEGSNHAIDPTNPYIVYWAGFYGHLFRSDLSKSEDDGRKYIMPKVFENETRL</sequence>
<name>X0ZNN4_9ZZZZ</name>
<feature type="non-terminal residue" evidence="1">
    <location>
        <position position="90"/>
    </location>
</feature>
<evidence type="ECO:0000313" key="1">
    <source>
        <dbReference type="EMBL" id="GAG49816.1"/>
    </source>
</evidence>